<name>A0AC61RE19_9BACT</name>
<gene>
    <name evidence="1" type="primary">hydF</name>
    <name evidence="1" type="ORF">E5331_10960</name>
</gene>
<comment type="caution">
    <text evidence="1">The sequence shown here is derived from an EMBL/GenBank/DDBJ whole genome shotgun (WGS) entry which is preliminary data.</text>
</comment>
<dbReference type="Proteomes" id="UP000306319">
    <property type="component" value="Unassembled WGS sequence"/>
</dbReference>
<protein>
    <submittedName>
        <fullName evidence="1">[FeFe] hydrogenase H-cluster maturation GTPase HydF</fullName>
    </submittedName>
</protein>
<keyword evidence="2" id="KW-1185">Reference proteome</keyword>
<reference evidence="1" key="1">
    <citation type="submission" date="2019-04" db="EMBL/GenBank/DDBJ databases">
        <title>Microbes associate with the intestines of laboratory mice.</title>
        <authorList>
            <person name="Navarre W."/>
            <person name="Wong E."/>
            <person name="Huang K."/>
            <person name="Tropini C."/>
            <person name="Ng K."/>
            <person name="Yu B."/>
        </authorList>
    </citation>
    <scope>NUCLEOTIDE SEQUENCE</scope>
    <source>
        <strain evidence="1">NM04_E33</strain>
    </source>
</reference>
<evidence type="ECO:0000313" key="1">
    <source>
        <dbReference type="EMBL" id="TGY78215.1"/>
    </source>
</evidence>
<sequence>MNTTPSANRIHIIVLGACNSGKSSVINMLAAQNVSLVSDHAGTTTDPVRKAMEIPGIGPVVFIDTAGFDDNSPLGEERVRLTEKTLDDADIALLLTGENSDYEADWLERLKSRNIPVVKAVNKIDTDRRVPDGHIGVSAIDSIGKTELLDALSRALPTDFGEPDLLRGLVKRGDIVLLVMPQDKEAPKGRLILPQVQTIRALLDKGCNALCTTPDEMPDALDRLKSSPDLIITDSQVFGKVKDMTPDDCRLTSFSVLMAAFKGDIDYFIESAATIGSLKAGDKVLIAEACTHAPLSEDIGRVKIPALLKKRYGNVTLDFVAGKDFPEDLSAYRLVIHCGGCMFNRRLVLNRVESCRRQKIAMTNYGITIAYLTGILDKIVY</sequence>
<evidence type="ECO:0000313" key="2">
    <source>
        <dbReference type="Proteomes" id="UP000306319"/>
    </source>
</evidence>
<proteinExistence type="predicted"/>
<accession>A0AC61RE19</accession>
<dbReference type="EMBL" id="SRYB01000015">
    <property type="protein sequence ID" value="TGY78215.1"/>
    <property type="molecule type" value="Genomic_DNA"/>
</dbReference>
<organism evidence="1 2">
    <name type="scientific">Lepagella muris</name>
    <dbReference type="NCBI Taxonomy" id="3032870"/>
    <lineage>
        <taxon>Bacteria</taxon>
        <taxon>Pseudomonadati</taxon>
        <taxon>Bacteroidota</taxon>
        <taxon>Bacteroidia</taxon>
        <taxon>Bacteroidales</taxon>
        <taxon>Muribaculaceae</taxon>
        <taxon>Lepagella</taxon>
    </lineage>
</organism>